<evidence type="ECO:0000313" key="2">
    <source>
        <dbReference type="Proteomes" id="UP000778578"/>
    </source>
</evidence>
<keyword evidence="2" id="KW-1185">Reference proteome</keyword>
<dbReference type="Pfam" id="PF19730">
    <property type="entry name" value="DUF6221"/>
    <property type="match status" value="1"/>
</dbReference>
<proteinExistence type="predicted"/>
<reference evidence="1 2" key="1">
    <citation type="submission" date="2021-08" db="EMBL/GenBank/DDBJ databases">
        <title>WGS of actinomycetes from Thailand.</title>
        <authorList>
            <person name="Thawai C."/>
        </authorList>
    </citation>
    <scope>NUCLEOTIDE SEQUENCE [LARGE SCALE GENOMIC DNA]</scope>
    <source>
        <strain evidence="1 2">PLK6-54</strain>
    </source>
</reference>
<sequence length="142" mass="15965">MVVSLQEVHDFLVKCIGEEVKTAHAVQPNLDGEWPASWWQGAGPDFSTLILAGPEGPDFDAGTPERAAFVVKNDPAHVLRFVDYLRWIVKQHEPVLVPAEKDGETVAEEVCPIDGAECETLHFMAAEIFHDRSGFKREWRRK</sequence>
<protein>
    <submittedName>
        <fullName evidence="1">DUF6221 family protein</fullName>
    </submittedName>
</protein>
<dbReference type="EMBL" id="JAINZZ010000006">
    <property type="protein sequence ID" value="MBY8877470.1"/>
    <property type="molecule type" value="Genomic_DNA"/>
</dbReference>
<name>A0ABS7Q4X5_9ACTN</name>
<organism evidence="1 2">
    <name type="scientific">Actinacidiphila acidipaludis</name>
    <dbReference type="NCBI Taxonomy" id="2873382"/>
    <lineage>
        <taxon>Bacteria</taxon>
        <taxon>Bacillati</taxon>
        <taxon>Actinomycetota</taxon>
        <taxon>Actinomycetes</taxon>
        <taxon>Kitasatosporales</taxon>
        <taxon>Streptomycetaceae</taxon>
        <taxon>Actinacidiphila</taxon>
    </lineage>
</organism>
<dbReference type="RefSeq" id="WP_222961635.1">
    <property type="nucleotide sequence ID" value="NZ_JAINZZ010000006.1"/>
</dbReference>
<comment type="caution">
    <text evidence="1">The sequence shown here is derived from an EMBL/GenBank/DDBJ whole genome shotgun (WGS) entry which is preliminary data.</text>
</comment>
<dbReference type="Proteomes" id="UP000778578">
    <property type="component" value="Unassembled WGS sequence"/>
</dbReference>
<evidence type="ECO:0000313" key="1">
    <source>
        <dbReference type="EMBL" id="MBY8877470.1"/>
    </source>
</evidence>
<dbReference type="InterPro" id="IPR046193">
    <property type="entry name" value="DUF6221"/>
</dbReference>
<gene>
    <name evidence="1" type="ORF">K7862_07450</name>
</gene>
<accession>A0ABS7Q4X5</accession>